<gene>
    <name evidence="5" type="ORF">ACK4CT_18030</name>
</gene>
<feature type="domain" description="UspA" evidence="4">
    <location>
        <begin position="153"/>
        <end position="284"/>
    </location>
</feature>
<dbReference type="Gene3D" id="3.40.50.620">
    <property type="entry name" value="HUPs"/>
    <property type="match status" value="2"/>
</dbReference>
<dbReference type="EMBL" id="JBKBDD010000006">
    <property type="protein sequence ID" value="MFN6545087.1"/>
    <property type="molecule type" value="Genomic_DNA"/>
</dbReference>
<feature type="domain" description="UspA" evidence="4">
    <location>
        <begin position="2"/>
        <end position="140"/>
    </location>
</feature>
<sequence>MGVDGSSWALAAVGWAVAEAVLRRVQITVVHVVKPLTASTLTWPGGRIPEEVLQIQDNDARAVIADAMNVVENSIGTGYRPEIRSELTYGGVVPTLAELSKDAEILAVGPRGRSGQHRRPLGESSSGLIRHAHCPVAIVHGPPTSRESARLPVLLGTDGSPASDLATEVAFREASWREVDLVVLHVLGDTDMSSLYTMEWSALQSSGQKPIAERLAIWEERYPDVTANLEVQFERPARQLIEASQRYQLVVVGSHGRGGFAGMLLGSVSAAVAQEAAVPVIVARR</sequence>
<accession>A0ABW9LE38</accession>
<evidence type="ECO:0000256" key="3">
    <source>
        <dbReference type="ARBA" id="ARBA00022840"/>
    </source>
</evidence>
<dbReference type="PANTHER" id="PTHR46268:SF27">
    <property type="entry name" value="UNIVERSAL STRESS PROTEIN RV2623"/>
    <property type="match status" value="1"/>
</dbReference>
<protein>
    <submittedName>
        <fullName evidence="5">Universal stress protein</fullName>
    </submittedName>
</protein>
<evidence type="ECO:0000259" key="4">
    <source>
        <dbReference type="Pfam" id="PF00582"/>
    </source>
</evidence>
<proteinExistence type="inferred from homology"/>
<evidence type="ECO:0000256" key="2">
    <source>
        <dbReference type="ARBA" id="ARBA00022741"/>
    </source>
</evidence>
<keyword evidence="6" id="KW-1185">Reference proteome</keyword>
<keyword evidence="2" id="KW-0547">Nucleotide-binding</keyword>
<dbReference type="PANTHER" id="PTHR46268">
    <property type="entry name" value="STRESS RESPONSE PROTEIN NHAX"/>
    <property type="match status" value="1"/>
</dbReference>
<dbReference type="SUPFAM" id="SSF52402">
    <property type="entry name" value="Adenine nucleotide alpha hydrolases-like"/>
    <property type="match status" value="2"/>
</dbReference>
<name>A0ABW9LE38_9MYCO</name>
<evidence type="ECO:0000313" key="5">
    <source>
        <dbReference type="EMBL" id="MFN6545087.1"/>
    </source>
</evidence>
<dbReference type="InterPro" id="IPR014729">
    <property type="entry name" value="Rossmann-like_a/b/a_fold"/>
</dbReference>
<dbReference type="RefSeq" id="WP_409543902.1">
    <property type="nucleotide sequence ID" value="NZ_JBKBDD010000006.1"/>
</dbReference>
<organism evidence="5 6">
    <name type="scientific">Mycolicibacterium nivoides</name>
    <dbReference type="NCBI Taxonomy" id="2487344"/>
    <lineage>
        <taxon>Bacteria</taxon>
        <taxon>Bacillati</taxon>
        <taxon>Actinomycetota</taxon>
        <taxon>Actinomycetes</taxon>
        <taxon>Mycobacteriales</taxon>
        <taxon>Mycobacteriaceae</taxon>
        <taxon>Mycolicibacterium</taxon>
    </lineage>
</organism>
<reference evidence="5 6" key="1">
    <citation type="submission" date="2024-12" db="EMBL/GenBank/DDBJ databases">
        <title>The coexistence of Mycolicibacterium septicum and Mycolicibacterium nivoides in clinical samples.</title>
        <authorList>
            <person name="Wang C."/>
            <person name="Feng Y."/>
            <person name="Zong Z."/>
        </authorList>
    </citation>
    <scope>NUCLEOTIDE SEQUENCE [LARGE SCALE GENOMIC DNA]</scope>
    <source>
        <strain evidence="5 6">120309</strain>
    </source>
</reference>
<keyword evidence="3" id="KW-0067">ATP-binding</keyword>
<comment type="similarity">
    <text evidence="1">Belongs to the universal stress protein A family.</text>
</comment>
<evidence type="ECO:0000256" key="1">
    <source>
        <dbReference type="ARBA" id="ARBA00008791"/>
    </source>
</evidence>
<dbReference type="Proteomes" id="UP001635816">
    <property type="component" value="Unassembled WGS sequence"/>
</dbReference>
<dbReference type="Pfam" id="PF00582">
    <property type="entry name" value="Usp"/>
    <property type="match status" value="2"/>
</dbReference>
<dbReference type="PRINTS" id="PR01438">
    <property type="entry name" value="UNVRSLSTRESS"/>
</dbReference>
<dbReference type="InterPro" id="IPR006016">
    <property type="entry name" value="UspA"/>
</dbReference>
<dbReference type="InterPro" id="IPR006015">
    <property type="entry name" value="Universal_stress_UspA"/>
</dbReference>
<comment type="caution">
    <text evidence="5">The sequence shown here is derived from an EMBL/GenBank/DDBJ whole genome shotgun (WGS) entry which is preliminary data.</text>
</comment>
<evidence type="ECO:0000313" key="6">
    <source>
        <dbReference type="Proteomes" id="UP001635816"/>
    </source>
</evidence>